<gene>
    <name evidence="2" type="ORF">NCGR_LOCUS61808</name>
</gene>
<comment type="caution">
    <text evidence="2">The sequence shown here is derived from an EMBL/GenBank/DDBJ whole genome shotgun (WGS) entry which is preliminary data.</text>
</comment>
<organism evidence="2 3">
    <name type="scientific">Miscanthus lutarioriparius</name>
    <dbReference type="NCBI Taxonomy" id="422564"/>
    <lineage>
        <taxon>Eukaryota</taxon>
        <taxon>Viridiplantae</taxon>
        <taxon>Streptophyta</taxon>
        <taxon>Embryophyta</taxon>
        <taxon>Tracheophyta</taxon>
        <taxon>Spermatophyta</taxon>
        <taxon>Magnoliopsida</taxon>
        <taxon>Liliopsida</taxon>
        <taxon>Poales</taxon>
        <taxon>Poaceae</taxon>
        <taxon>PACMAD clade</taxon>
        <taxon>Panicoideae</taxon>
        <taxon>Andropogonodae</taxon>
        <taxon>Andropogoneae</taxon>
        <taxon>Saccharinae</taxon>
        <taxon>Miscanthus</taxon>
    </lineage>
</organism>
<dbReference type="OrthoDB" id="694183at2759"/>
<evidence type="ECO:0000313" key="3">
    <source>
        <dbReference type="Proteomes" id="UP000604825"/>
    </source>
</evidence>
<dbReference type="PANTHER" id="PTHR33110">
    <property type="entry name" value="F-BOX/KELCH-REPEAT PROTEIN-RELATED"/>
    <property type="match status" value="1"/>
</dbReference>
<proteinExistence type="predicted"/>
<dbReference type="PANTHER" id="PTHR33110:SF138">
    <property type="entry name" value="DUF295 DOMAIN-CONTAINING PROTEIN"/>
    <property type="match status" value="1"/>
</dbReference>
<dbReference type="EMBL" id="CAJGYO010000018">
    <property type="protein sequence ID" value="CAD6337710.1"/>
    <property type="molecule type" value="Genomic_DNA"/>
</dbReference>
<sequence>MALQARLQALPPLNPCLILFYGSFLSIPGGEIIRMPEQYDGCCYGFINNWLFLVRSDDSPVAVLFLNDGYTTIGVCQPPIAFDFSRGNFLDRFQRLIDVTFFDGKFYGLDFGQNLISFVISYGLGSKPKISSIENVINSMDNIPDLPKPLSEKERMVTKYLVECCGRLLMVIRWLEIPRRLLAARNYFEHVRTTSFEIFVADLSTNPNQWRRVKNLGGQALFVGRRCSKSFPAGEGNGIQEDCIYYFMSDYLWPDHPEDPLGDSGVYNIANGMIIPLLSQTATVPRHLRGQWSLTWYFPADAV</sequence>
<dbReference type="AlphaFoldDB" id="A0A811S812"/>
<reference evidence="2" key="1">
    <citation type="submission" date="2020-10" db="EMBL/GenBank/DDBJ databases">
        <authorList>
            <person name="Han B."/>
            <person name="Lu T."/>
            <person name="Zhao Q."/>
            <person name="Huang X."/>
            <person name="Zhao Y."/>
        </authorList>
    </citation>
    <scope>NUCLEOTIDE SEQUENCE</scope>
</reference>
<protein>
    <recommendedName>
        <fullName evidence="1">KIB1-4 beta-propeller domain-containing protein</fullName>
    </recommendedName>
</protein>
<dbReference type="Proteomes" id="UP000604825">
    <property type="component" value="Unassembled WGS sequence"/>
</dbReference>
<dbReference type="Pfam" id="PF03478">
    <property type="entry name" value="Beta-prop_KIB1-4"/>
    <property type="match status" value="1"/>
</dbReference>
<keyword evidence="3" id="KW-1185">Reference proteome</keyword>
<feature type="domain" description="KIB1-4 beta-propeller" evidence="1">
    <location>
        <begin position="10"/>
        <end position="268"/>
    </location>
</feature>
<evidence type="ECO:0000259" key="1">
    <source>
        <dbReference type="Pfam" id="PF03478"/>
    </source>
</evidence>
<dbReference type="InterPro" id="IPR005174">
    <property type="entry name" value="KIB1-4_b-propeller"/>
</dbReference>
<evidence type="ECO:0000313" key="2">
    <source>
        <dbReference type="EMBL" id="CAD6337710.1"/>
    </source>
</evidence>
<name>A0A811S812_9POAL</name>
<accession>A0A811S812</accession>